<gene>
    <name evidence="3" type="ORF">WALSEDRAFT_43599</name>
</gene>
<feature type="domain" description="Roadblock/LAMTOR2" evidence="2">
    <location>
        <begin position="21"/>
        <end position="111"/>
    </location>
</feature>
<dbReference type="AlphaFoldDB" id="I4YHL9"/>
<evidence type="ECO:0000259" key="2">
    <source>
        <dbReference type="Pfam" id="PF03259"/>
    </source>
</evidence>
<organism evidence="3 4">
    <name type="scientific">Wallemia mellicola (strain ATCC MYA-4683 / CBS 633.66)</name>
    <name type="common">Wallemia sebi (CBS 633.66)</name>
    <dbReference type="NCBI Taxonomy" id="671144"/>
    <lineage>
        <taxon>Eukaryota</taxon>
        <taxon>Fungi</taxon>
        <taxon>Dikarya</taxon>
        <taxon>Basidiomycota</taxon>
        <taxon>Wallemiomycotina</taxon>
        <taxon>Wallemiomycetes</taxon>
        <taxon>Wallemiales</taxon>
        <taxon>Wallemiaceae</taxon>
        <taxon>Wallemia</taxon>
    </lineage>
</organism>
<comment type="similarity">
    <text evidence="1">Belongs to the GAMAD family.</text>
</comment>
<evidence type="ECO:0000313" key="3">
    <source>
        <dbReference type="EMBL" id="EIM23461.1"/>
    </source>
</evidence>
<reference evidence="3 4" key="1">
    <citation type="journal article" date="2012" name="Fungal Genet. Biol.">
        <title>The genome of the xerotolerant mold Wallemia sebi reveals adaptations to osmotic stress and suggests cryptic sexual reproduction.</title>
        <authorList>
            <person name="Padamsee M."/>
            <person name="Kumar T.K.A."/>
            <person name="Riley R."/>
            <person name="Binder M."/>
            <person name="Boyd A."/>
            <person name="Calvo A.M."/>
            <person name="Furukawa K."/>
            <person name="Hesse C."/>
            <person name="Hohmann S."/>
            <person name="James T.Y."/>
            <person name="LaButti K."/>
            <person name="Lapidus A."/>
            <person name="Lindquist E."/>
            <person name="Lucas S."/>
            <person name="Miller K."/>
            <person name="Shantappa S."/>
            <person name="Grigoriev I.V."/>
            <person name="Hibbett D.S."/>
            <person name="McLaughlin D.J."/>
            <person name="Spatafora J.W."/>
            <person name="Aime M.C."/>
        </authorList>
    </citation>
    <scope>NUCLEOTIDE SEQUENCE [LARGE SCALE GENOMIC DNA]</scope>
    <source>
        <strain evidence="4">ATCC MYA-4683 / CBS 633.66</strain>
    </source>
</reference>
<dbReference type="InterPro" id="IPR004942">
    <property type="entry name" value="Roadblock/LAMTOR2_dom"/>
</dbReference>
<dbReference type="eggNOG" id="KOG4115">
    <property type="taxonomic scope" value="Eukaryota"/>
</dbReference>
<name>I4YHL9_WALMC</name>
<accession>I4YHL9</accession>
<evidence type="ECO:0000256" key="1">
    <source>
        <dbReference type="ARBA" id="ARBA00007191"/>
    </source>
</evidence>
<proteinExistence type="inferred from homology"/>
<evidence type="ECO:0000313" key="4">
    <source>
        <dbReference type="Proteomes" id="UP000005242"/>
    </source>
</evidence>
<dbReference type="KEGG" id="wse:WALSEDRAFT_43599"/>
<dbReference type="PANTHER" id="PTHR10779">
    <property type="entry name" value="DYNEIN LIGHT CHAIN ROADBLOCK"/>
    <property type="match status" value="1"/>
</dbReference>
<dbReference type="RefSeq" id="XP_006956832.1">
    <property type="nucleotide sequence ID" value="XM_006956770.1"/>
</dbReference>
<dbReference type="Pfam" id="PF03259">
    <property type="entry name" value="Robl_LC7"/>
    <property type="match status" value="1"/>
</dbReference>
<dbReference type="STRING" id="671144.I4YHL9"/>
<dbReference type="OMA" id="DDIRFMR"/>
<dbReference type="EMBL" id="JH668225">
    <property type="protein sequence ID" value="EIM23461.1"/>
    <property type="molecule type" value="Genomic_DNA"/>
</dbReference>
<dbReference type="GeneID" id="18472297"/>
<dbReference type="SUPFAM" id="SSF103196">
    <property type="entry name" value="Roadblock/LC7 domain"/>
    <property type="match status" value="1"/>
</dbReference>
<dbReference type="Proteomes" id="UP000005242">
    <property type="component" value="Unassembled WGS sequence"/>
</dbReference>
<dbReference type="Gene3D" id="3.30.450.30">
    <property type="entry name" value="Dynein light chain 2a, cytoplasmic"/>
    <property type="match status" value="1"/>
</dbReference>
<protein>
    <recommendedName>
        <fullName evidence="2">Roadblock/LAMTOR2 domain-containing protein</fullName>
    </recommendedName>
</protein>
<sequence>MAVADQKAFYRTVMAESAEGLRRLQDCKPVKGTLILDRADARIIESQGNIFEGDQGKKYARACRNIITAITDNLNDIDQSESEDIKLIRVRNKKHEIILTSNGNYLLICVQDPSAA</sequence>
<dbReference type="HOGENOM" id="CLU_113002_1_1_1"/>
<dbReference type="InParanoid" id="I4YHL9"/>
<keyword evidence="4" id="KW-1185">Reference proteome</keyword>